<feature type="transmembrane region" description="Helical" evidence="1">
    <location>
        <begin position="193"/>
        <end position="215"/>
    </location>
</feature>
<keyword evidence="2" id="KW-0732">Signal</keyword>
<dbReference type="GeneID" id="103496575"/>
<feature type="transmembrane region" description="Helical" evidence="1">
    <location>
        <begin position="43"/>
        <end position="62"/>
    </location>
</feature>
<evidence type="ECO:0000256" key="2">
    <source>
        <dbReference type="SAM" id="SignalP"/>
    </source>
</evidence>
<sequence length="277" mass="31752">MASSAVIGWRILFLLLACTMVSTLAYTLVTDGSPFRKELLSRLMVTVLVDFYFNVTIIAAWVCYKESNWIATAIWIVFLVCLGSIATCAYILWQLWQLSSQESFEDIMYSVLIRDTNKNGVQQPRKPSNTMIAKIVFGAMGFLMAVTLAYLFSDGSPFNKDLFTPWLVATLIDFYINGTAISVWMFYKEESWLTAFTWIVLFLIFGSASSCTFIVKELFKLNSDDPAYLVLFKNSNRVKKLGDNKHKNRNKIVIKEYVSKLLYFDFSYFCECQLGKL</sequence>
<proteinExistence type="predicted"/>
<dbReference type="InterPro" id="IPR009943">
    <property type="entry name" value="DUF1475"/>
</dbReference>
<feature type="signal peptide" evidence="2">
    <location>
        <begin position="1"/>
        <end position="25"/>
    </location>
</feature>
<feature type="transmembrane region" description="Helical" evidence="1">
    <location>
        <begin position="164"/>
        <end position="187"/>
    </location>
</feature>
<evidence type="ECO:0000313" key="4">
    <source>
        <dbReference type="RefSeq" id="XP_050938614.1"/>
    </source>
</evidence>
<name>A0ABM3KLH0_CUCME</name>
<evidence type="ECO:0000313" key="3">
    <source>
        <dbReference type="Proteomes" id="UP001652600"/>
    </source>
</evidence>
<keyword evidence="1" id="KW-0812">Transmembrane</keyword>
<organism evidence="3 4">
    <name type="scientific">Cucumis melo</name>
    <name type="common">Muskmelon</name>
    <dbReference type="NCBI Taxonomy" id="3656"/>
    <lineage>
        <taxon>Eukaryota</taxon>
        <taxon>Viridiplantae</taxon>
        <taxon>Streptophyta</taxon>
        <taxon>Embryophyta</taxon>
        <taxon>Tracheophyta</taxon>
        <taxon>Spermatophyta</taxon>
        <taxon>Magnoliopsida</taxon>
        <taxon>eudicotyledons</taxon>
        <taxon>Gunneridae</taxon>
        <taxon>Pentapetalae</taxon>
        <taxon>rosids</taxon>
        <taxon>fabids</taxon>
        <taxon>Cucurbitales</taxon>
        <taxon>Cucurbitaceae</taxon>
        <taxon>Benincaseae</taxon>
        <taxon>Cucumis</taxon>
    </lineage>
</organism>
<evidence type="ECO:0000256" key="1">
    <source>
        <dbReference type="SAM" id="Phobius"/>
    </source>
</evidence>
<protein>
    <submittedName>
        <fullName evidence="4">Uncharacterized protein LOC103496575 isoform X1</fullName>
    </submittedName>
</protein>
<dbReference type="PANTHER" id="PTHR36318">
    <property type="entry name" value="OS06G0581300 PROTEIN"/>
    <property type="match status" value="1"/>
</dbReference>
<feature type="transmembrane region" description="Helical" evidence="1">
    <location>
        <begin position="69"/>
        <end position="93"/>
    </location>
</feature>
<dbReference type="Pfam" id="PF07343">
    <property type="entry name" value="DUF1475"/>
    <property type="match status" value="1"/>
</dbReference>
<feature type="transmembrane region" description="Helical" evidence="1">
    <location>
        <begin position="131"/>
        <end position="152"/>
    </location>
</feature>
<dbReference type="PANTHER" id="PTHR36318:SF3">
    <property type="entry name" value="OS06G0581300 PROTEIN"/>
    <property type="match status" value="1"/>
</dbReference>
<accession>A0ABM3KLH0</accession>
<keyword evidence="1" id="KW-0472">Membrane</keyword>
<keyword evidence="1" id="KW-1133">Transmembrane helix</keyword>
<reference evidence="4" key="1">
    <citation type="submission" date="2025-08" db="UniProtKB">
        <authorList>
            <consortium name="RefSeq"/>
        </authorList>
    </citation>
    <scope>IDENTIFICATION</scope>
    <source>
        <tissue evidence="4">Stem</tissue>
    </source>
</reference>
<feature type="chain" id="PRO_5047394588" evidence="2">
    <location>
        <begin position="26"/>
        <end position="277"/>
    </location>
</feature>
<gene>
    <name evidence="4" type="primary">LOC103496575</name>
</gene>
<dbReference type="Proteomes" id="UP001652600">
    <property type="component" value="Chromosome 3"/>
</dbReference>
<keyword evidence="3" id="KW-1185">Reference proteome</keyword>
<dbReference type="RefSeq" id="XP_050938614.1">
    <property type="nucleotide sequence ID" value="XM_051082657.1"/>
</dbReference>